<dbReference type="PANTHER" id="PTHR14186:SF20">
    <property type="entry name" value="CYSTEINE-RICH MOTOR NEURON 1 PROTEIN-LIKE"/>
    <property type="match status" value="1"/>
</dbReference>
<name>A0ABR3M2L2_9TELE</name>
<feature type="non-terminal residue" evidence="6">
    <location>
        <position position="243"/>
    </location>
</feature>
<dbReference type="InterPro" id="IPR011390">
    <property type="entry name" value="IGFBP_rP_mac25"/>
</dbReference>
<accession>A0ABR3M2L2</accession>
<sequence length="243" mass="26776">MRAPHSTRAPSPAGTISQTPAFERVVLPAFPVSHIWNERTLQWSKVMRDGSGSVMRSRMYLLMKCMLIFQLVVLIAKNSRALICLPCDKSKCEEPKQCTGSVVLGICGCCSVCARQKNESCGGVYGLYGTCDRGLRCVIRPPLNGGSITQYEVGVCEDENWDDDQLLGFEPCNENLVTGCNIIDGKCECDSVRTCNNPFEFASQEACQTALQKIEGQFPSYCCVLVQTLPFKKSPNKCFAKSL</sequence>
<dbReference type="InterPro" id="IPR009030">
    <property type="entry name" value="Growth_fac_rcpt_cys_sf"/>
</dbReference>
<dbReference type="EMBL" id="JAYMGO010000017">
    <property type="protein sequence ID" value="KAL1258179.1"/>
    <property type="molecule type" value="Genomic_DNA"/>
</dbReference>
<proteinExistence type="predicted"/>
<feature type="domain" description="IGFBP N-terminal" evidence="5">
    <location>
        <begin position="80"/>
        <end position="159"/>
    </location>
</feature>
<protein>
    <recommendedName>
        <fullName evidence="5">IGFBP N-terminal domain-containing protein</fullName>
    </recommendedName>
</protein>
<dbReference type="PROSITE" id="PS51323">
    <property type="entry name" value="IGFBP_N_2"/>
    <property type="match status" value="1"/>
</dbReference>
<comment type="subcellular location">
    <subcellularLocation>
        <location evidence="1">Secreted</location>
    </subcellularLocation>
</comment>
<evidence type="ECO:0000259" key="5">
    <source>
        <dbReference type="PROSITE" id="PS51323"/>
    </source>
</evidence>
<keyword evidence="7" id="KW-1185">Reference proteome</keyword>
<gene>
    <name evidence="6" type="ORF">QQF64_011423</name>
</gene>
<evidence type="ECO:0000256" key="1">
    <source>
        <dbReference type="ARBA" id="ARBA00004613"/>
    </source>
</evidence>
<organism evidence="6 7">
    <name type="scientific">Cirrhinus molitorella</name>
    <name type="common">mud carp</name>
    <dbReference type="NCBI Taxonomy" id="172907"/>
    <lineage>
        <taxon>Eukaryota</taxon>
        <taxon>Metazoa</taxon>
        <taxon>Chordata</taxon>
        <taxon>Craniata</taxon>
        <taxon>Vertebrata</taxon>
        <taxon>Euteleostomi</taxon>
        <taxon>Actinopterygii</taxon>
        <taxon>Neopterygii</taxon>
        <taxon>Teleostei</taxon>
        <taxon>Ostariophysi</taxon>
        <taxon>Cypriniformes</taxon>
        <taxon>Cyprinidae</taxon>
        <taxon>Labeoninae</taxon>
        <taxon>Labeonini</taxon>
        <taxon>Cirrhinus</taxon>
    </lineage>
</organism>
<evidence type="ECO:0000256" key="3">
    <source>
        <dbReference type="ARBA" id="ARBA00022729"/>
    </source>
</evidence>
<keyword evidence="2" id="KW-0964">Secreted</keyword>
<dbReference type="InterPro" id="IPR000867">
    <property type="entry name" value="IGFBP-like"/>
</dbReference>
<dbReference type="Gene3D" id="4.10.40.20">
    <property type="match status" value="1"/>
</dbReference>
<evidence type="ECO:0000256" key="2">
    <source>
        <dbReference type="ARBA" id="ARBA00022525"/>
    </source>
</evidence>
<dbReference type="PANTHER" id="PTHR14186">
    <property type="entry name" value="INSULIN-LIKE GROWTH FACTOR BINDING PROTEIN-RELATED"/>
    <property type="match status" value="1"/>
</dbReference>
<evidence type="ECO:0000313" key="7">
    <source>
        <dbReference type="Proteomes" id="UP001558613"/>
    </source>
</evidence>
<dbReference type="SUPFAM" id="SSF57184">
    <property type="entry name" value="Growth factor receptor domain"/>
    <property type="match status" value="1"/>
</dbReference>
<dbReference type="SMART" id="SM00121">
    <property type="entry name" value="IB"/>
    <property type="match status" value="1"/>
</dbReference>
<keyword evidence="4" id="KW-1015">Disulfide bond</keyword>
<keyword evidence="3" id="KW-0732">Signal</keyword>
<comment type="caution">
    <text evidence="6">The sequence shown here is derived from an EMBL/GenBank/DDBJ whole genome shotgun (WGS) entry which is preliminary data.</text>
</comment>
<reference evidence="6 7" key="1">
    <citation type="submission" date="2023-09" db="EMBL/GenBank/DDBJ databases">
        <authorList>
            <person name="Wang M."/>
        </authorList>
    </citation>
    <scope>NUCLEOTIDE SEQUENCE [LARGE SCALE GENOMIC DNA]</scope>
    <source>
        <strain evidence="6">GT-2023</strain>
        <tissue evidence="6">Liver</tissue>
    </source>
</reference>
<evidence type="ECO:0000313" key="6">
    <source>
        <dbReference type="EMBL" id="KAL1258179.1"/>
    </source>
</evidence>
<evidence type="ECO:0000256" key="4">
    <source>
        <dbReference type="ARBA" id="ARBA00023157"/>
    </source>
</evidence>
<dbReference type="Pfam" id="PF00219">
    <property type="entry name" value="IGFBP"/>
    <property type="match status" value="1"/>
</dbReference>
<dbReference type="Proteomes" id="UP001558613">
    <property type="component" value="Unassembled WGS sequence"/>
</dbReference>